<organism evidence="1 2">
    <name type="scientific">Dyadobacter jejuensis</name>
    <dbReference type="NCBI Taxonomy" id="1082580"/>
    <lineage>
        <taxon>Bacteria</taxon>
        <taxon>Pseudomonadati</taxon>
        <taxon>Bacteroidota</taxon>
        <taxon>Cytophagia</taxon>
        <taxon>Cytophagales</taxon>
        <taxon>Spirosomataceae</taxon>
        <taxon>Dyadobacter</taxon>
    </lineage>
</organism>
<dbReference type="Gene3D" id="1.10.10.10">
    <property type="entry name" value="Winged helix-like DNA-binding domain superfamily/Winged helix DNA-binding domain"/>
    <property type="match status" value="1"/>
</dbReference>
<dbReference type="SUPFAM" id="SSF46689">
    <property type="entry name" value="Homeodomain-like"/>
    <property type="match status" value="1"/>
</dbReference>
<dbReference type="InterPro" id="IPR009057">
    <property type="entry name" value="Homeodomain-like_sf"/>
</dbReference>
<feature type="non-terminal residue" evidence="1">
    <location>
        <position position="141"/>
    </location>
</feature>
<dbReference type="Pfam" id="PF13565">
    <property type="entry name" value="HTH_32"/>
    <property type="match status" value="1"/>
</dbReference>
<dbReference type="EMBL" id="QGDT01000051">
    <property type="protein sequence ID" value="PWJ48796.1"/>
    <property type="molecule type" value="Genomic_DNA"/>
</dbReference>
<dbReference type="RefSeq" id="WP_146202357.1">
    <property type="nucleotide sequence ID" value="NZ_QGDT01000051.1"/>
</dbReference>
<dbReference type="InterPro" id="IPR036388">
    <property type="entry name" value="WH-like_DNA-bd_sf"/>
</dbReference>
<protein>
    <submittedName>
        <fullName evidence="1">Transposase</fullName>
    </submittedName>
</protein>
<name>A0A315ZTB0_9BACT</name>
<evidence type="ECO:0000313" key="1">
    <source>
        <dbReference type="EMBL" id="PWJ48796.1"/>
    </source>
</evidence>
<dbReference type="OrthoDB" id="1440079at2"/>
<dbReference type="Proteomes" id="UP000245880">
    <property type="component" value="Unassembled WGS sequence"/>
</dbReference>
<comment type="caution">
    <text evidence="1">The sequence shown here is derived from an EMBL/GenBank/DDBJ whole genome shotgun (WGS) entry which is preliminary data.</text>
</comment>
<keyword evidence="2" id="KW-1185">Reference proteome</keyword>
<accession>A0A315ZTB0</accession>
<dbReference type="AlphaFoldDB" id="A0A315ZTB0"/>
<evidence type="ECO:0000313" key="2">
    <source>
        <dbReference type="Proteomes" id="UP000245880"/>
    </source>
</evidence>
<reference evidence="1 2" key="1">
    <citation type="submission" date="2018-03" db="EMBL/GenBank/DDBJ databases">
        <title>Genomic Encyclopedia of Archaeal and Bacterial Type Strains, Phase II (KMG-II): from individual species to whole genera.</title>
        <authorList>
            <person name="Goeker M."/>
        </authorList>
    </citation>
    <scope>NUCLEOTIDE SEQUENCE [LARGE SCALE GENOMIC DNA]</scope>
    <source>
        <strain evidence="1 2">DSM 100346</strain>
    </source>
</reference>
<sequence>MGKPVLKISRKTPEEITEILKNNADFLLATRLNMVYHVSKGRSSREVASWYGVSFKQVINWVHRFEQNGVEGLESRSGRGRKSYLTDEQMDKVRRIVLDNSPGDFGINAKRWSGPGILKVIKEQFGVDYKPSQSYKLIDRM</sequence>
<gene>
    <name evidence="1" type="ORF">CLV98_1511</name>
</gene>
<proteinExistence type="predicted"/>